<keyword evidence="2" id="KW-0472">Membrane</keyword>
<evidence type="ECO:0000256" key="1">
    <source>
        <dbReference type="SAM" id="MobiDB-lite"/>
    </source>
</evidence>
<evidence type="ECO:0000313" key="4">
    <source>
        <dbReference type="EMBL" id="WDG11277.1"/>
    </source>
</evidence>
<keyword evidence="2" id="KW-0812">Transmembrane</keyword>
<protein>
    <submittedName>
        <fullName evidence="4">Glycosyltransferase family 2 protein</fullName>
    </submittedName>
</protein>
<evidence type="ECO:0000259" key="3">
    <source>
        <dbReference type="Pfam" id="PF00535"/>
    </source>
</evidence>
<dbReference type="CDD" id="cd04179">
    <property type="entry name" value="DPM_DPG-synthase_like"/>
    <property type="match status" value="1"/>
</dbReference>
<dbReference type="InterPro" id="IPR029044">
    <property type="entry name" value="Nucleotide-diphossugar_trans"/>
</dbReference>
<organism evidence="4 5">
    <name type="scientific">Vibrio campbellii</name>
    <dbReference type="NCBI Taxonomy" id="680"/>
    <lineage>
        <taxon>Bacteria</taxon>
        <taxon>Pseudomonadati</taxon>
        <taxon>Pseudomonadota</taxon>
        <taxon>Gammaproteobacteria</taxon>
        <taxon>Vibrionales</taxon>
        <taxon>Vibrionaceae</taxon>
        <taxon>Vibrio</taxon>
    </lineage>
</organism>
<dbReference type="PANTHER" id="PTHR48090:SF7">
    <property type="entry name" value="RFBJ PROTEIN"/>
    <property type="match status" value="1"/>
</dbReference>
<dbReference type="AlphaFoldDB" id="A0AAQ2Y279"/>
<dbReference type="SUPFAM" id="SSF53448">
    <property type="entry name" value="Nucleotide-diphospho-sugar transferases"/>
    <property type="match status" value="1"/>
</dbReference>
<dbReference type="PANTHER" id="PTHR48090">
    <property type="entry name" value="UNDECAPRENYL-PHOSPHATE 4-DEOXY-4-FORMAMIDO-L-ARABINOSE TRANSFERASE-RELATED"/>
    <property type="match status" value="1"/>
</dbReference>
<dbReference type="Pfam" id="PF00535">
    <property type="entry name" value="Glycos_transf_2"/>
    <property type="match status" value="1"/>
</dbReference>
<keyword evidence="2" id="KW-1133">Transmembrane helix</keyword>
<evidence type="ECO:0000256" key="2">
    <source>
        <dbReference type="SAM" id="Phobius"/>
    </source>
</evidence>
<feature type="transmembrane region" description="Helical" evidence="2">
    <location>
        <begin position="270"/>
        <end position="294"/>
    </location>
</feature>
<dbReference type="Proteomes" id="UP001219537">
    <property type="component" value="Chromosome 2"/>
</dbReference>
<feature type="domain" description="Glycosyltransferase 2-like" evidence="3">
    <location>
        <begin position="6"/>
        <end position="167"/>
    </location>
</feature>
<feature type="region of interest" description="Disordered" evidence="1">
    <location>
        <begin position="315"/>
        <end position="334"/>
    </location>
</feature>
<dbReference type="RefSeq" id="WP_086370453.1">
    <property type="nucleotide sequence ID" value="NZ_CP021146.1"/>
</dbReference>
<dbReference type="InterPro" id="IPR050256">
    <property type="entry name" value="Glycosyltransferase_2"/>
</dbReference>
<gene>
    <name evidence="4" type="ORF">PUN50_18615</name>
</gene>
<feature type="transmembrane region" description="Helical" evidence="2">
    <location>
        <begin position="234"/>
        <end position="258"/>
    </location>
</feature>
<dbReference type="Gene3D" id="3.90.550.10">
    <property type="entry name" value="Spore Coat Polysaccharide Biosynthesis Protein SpsA, Chain A"/>
    <property type="match status" value="1"/>
</dbReference>
<reference evidence="4" key="1">
    <citation type="submission" date="2023-02" db="EMBL/GenBank/DDBJ databases">
        <title>Isolation, identification, and genome analysis of Vibrio campbellii in the Penaeus vannamei larvae stage.</title>
        <authorList>
            <person name="Huang T."/>
            <person name="Zhang B."/>
        </authorList>
    </citation>
    <scope>NUCLEOTIDE SEQUENCE</scope>
    <source>
        <strain evidence="4">20220413_1</strain>
    </source>
</reference>
<accession>A0AAQ2Y279</accession>
<dbReference type="InterPro" id="IPR001173">
    <property type="entry name" value="Glyco_trans_2-like"/>
</dbReference>
<dbReference type="EMBL" id="CP117989">
    <property type="protein sequence ID" value="WDG11277.1"/>
    <property type="molecule type" value="Genomic_DNA"/>
</dbReference>
<name>A0AAQ2Y279_9VIBR</name>
<sequence>MKLIVQIPCYNEADNIAAVVHTIPREIEGIDKVEILIIDDGSTDGTAEVAKSLGVDHIVINHSNKGLAYTFRKGLEECLRQHADIIVNTDGDNQYNGEDIALLVKPILEQQAEIVVGDRGGYSNKHFSFFKRCLQVFGSFVIAKATALPVSDAVSGFRAISRSAAQQINIVSDFSYTIEMLIQASAKRLHVVSVPIRTNEKTRESRLFKSIPQFLKMSVSTLVRVYTMYRPLQVFLFIGLVAMVCGVIPIMRFLYFFFHGAGDGHVQSLVLGSTLLILGFITLLMGLVADLIGFNRKLTEKVLHRIEVLEEKLEKQEHTKEENEFEQRRKRSGE</sequence>
<proteinExistence type="predicted"/>
<evidence type="ECO:0000313" key="5">
    <source>
        <dbReference type="Proteomes" id="UP001219537"/>
    </source>
</evidence>